<sequence length="108" mass="11676">MRPGCFVDACKPFSRGPPSDGKLHSKSIISQEAVRILKAGGGAIFSMCLLKDASSSDNLLALFGVPLLEMQSSNSLDLEFLSAGIRIGFTPVFEAHLLSTYLRRAWSE</sequence>
<organism evidence="1">
    <name type="scientific">Opuntia streptacantha</name>
    <name type="common">Prickly pear cactus</name>
    <name type="synonym">Opuntia cardona</name>
    <dbReference type="NCBI Taxonomy" id="393608"/>
    <lineage>
        <taxon>Eukaryota</taxon>
        <taxon>Viridiplantae</taxon>
        <taxon>Streptophyta</taxon>
        <taxon>Embryophyta</taxon>
        <taxon>Tracheophyta</taxon>
        <taxon>Spermatophyta</taxon>
        <taxon>Magnoliopsida</taxon>
        <taxon>eudicotyledons</taxon>
        <taxon>Gunneridae</taxon>
        <taxon>Pentapetalae</taxon>
        <taxon>Caryophyllales</taxon>
        <taxon>Cactineae</taxon>
        <taxon>Cactaceae</taxon>
        <taxon>Opuntioideae</taxon>
        <taxon>Opuntia</taxon>
    </lineage>
</organism>
<name>A0A7C8ZI56_OPUST</name>
<evidence type="ECO:0000313" key="1">
    <source>
        <dbReference type="EMBL" id="MBA4643918.1"/>
    </source>
</evidence>
<proteinExistence type="predicted"/>
<reference evidence="1" key="1">
    <citation type="journal article" date="2013" name="J. Plant Res.">
        <title>Effect of fungi and light on seed germination of three Opuntia species from semiarid lands of central Mexico.</title>
        <authorList>
            <person name="Delgado-Sanchez P."/>
            <person name="Jimenez-Bremont J.F."/>
            <person name="Guerrero-Gonzalez Mde L."/>
            <person name="Flores J."/>
        </authorList>
    </citation>
    <scope>NUCLEOTIDE SEQUENCE</scope>
    <source>
        <tissue evidence="1">Cladode</tissue>
    </source>
</reference>
<reference evidence="1" key="2">
    <citation type="submission" date="2020-07" db="EMBL/GenBank/DDBJ databases">
        <authorList>
            <person name="Vera ALvarez R."/>
            <person name="Arias-Moreno D.M."/>
            <person name="Jimenez-Jacinto V."/>
            <person name="Jimenez-Bremont J.F."/>
            <person name="Swaminathan K."/>
            <person name="Moose S.P."/>
            <person name="Guerrero-Gonzalez M.L."/>
            <person name="Marino-Ramirez L."/>
            <person name="Landsman D."/>
            <person name="Rodriguez-Kessler M."/>
            <person name="Delgado-Sanchez P."/>
        </authorList>
    </citation>
    <scope>NUCLEOTIDE SEQUENCE</scope>
    <source>
        <tissue evidence="1">Cladode</tissue>
    </source>
</reference>
<dbReference type="EMBL" id="GISG01135684">
    <property type="protein sequence ID" value="MBA4643918.1"/>
    <property type="molecule type" value="Transcribed_RNA"/>
</dbReference>
<protein>
    <submittedName>
        <fullName evidence="1">Uncharacterized protein</fullName>
    </submittedName>
</protein>
<accession>A0A7C8ZI56</accession>
<dbReference type="AlphaFoldDB" id="A0A7C8ZI56"/>